<dbReference type="EMBL" id="JAPTMU010000007">
    <property type="protein sequence ID" value="KAJ4940193.1"/>
    <property type="molecule type" value="Genomic_DNA"/>
</dbReference>
<feature type="non-terminal residue" evidence="1">
    <location>
        <position position="85"/>
    </location>
</feature>
<name>A0AAD6FM40_9TELE</name>
<sequence>DIIISQKQASRRQETHMMAGSGRFYRQSDVIFSANTVALFLAGYIITVCPVEAAHYSTSDAVKSQSKHFSAAYLNFDPWQEREDK</sequence>
<protein>
    <submittedName>
        <fullName evidence="1">Uncharacterized protein</fullName>
    </submittedName>
</protein>
<evidence type="ECO:0000313" key="2">
    <source>
        <dbReference type="Proteomes" id="UP001219934"/>
    </source>
</evidence>
<organism evidence="1 2">
    <name type="scientific">Pogonophryne albipinna</name>
    <dbReference type="NCBI Taxonomy" id="1090488"/>
    <lineage>
        <taxon>Eukaryota</taxon>
        <taxon>Metazoa</taxon>
        <taxon>Chordata</taxon>
        <taxon>Craniata</taxon>
        <taxon>Vertebrata</taxon>
        <taxon>Euteleostomi</taxon>
        <taxon>Actinopterygii</taxon>
        <taxon>Neopterygii</taxon>
        <taxon>Teleostei</taxon>
        <taxon>Neoteleostei</taxon>
        <taxon>Acanthomorphata</taxon>
        <taxon>Eupercaria</taxon>
        <taxon>Perciformes</taxon>
        <taxon>Notothenioidei</taxon>
        <taxon>Pogonophryne</taxon>
    </lineage>
</organism>
<dbReference type="Proteomes" id="UP001219934">
    <property type="component" value="Unassembled WGS sequence"/>
</dbReference>
<reference evidence="1" key="1">
    <citation type="submission" date="2022-11" db="EMBL/GenBank/DDBJ databases">
        <title>Chromosome-level genome of Pogonophryne albipinna.</title>
        <authorList>
            <person name="Jo E."/>
        </authorList>
    </citation>
    <scope>NUCLEOTIDE SEQUENCE</scope>
    <source>
        <strain evidence="1">SGF0006</strain>
        <tissue evidence="1">Muscle</tissue>
    </source>
</reference>
<dbReference type="AlphaFoldDB" id="A0AAD6FM40"/>
<feature type="non-terminal residue" evidence="1">
    <location>
        <position position="1"/>
    </location>
</feature>
<comment type="caution">
    <text evidence="1">The sequence shown here is derived from an EMBL/GenBank/DDBJ whole genome shotgun (WGS) entry which is preliminary data.</text>
</comment>
<proteinExistence type="predicted"/>
<evidence type="ECO:0000313" key="1">
    <source>
        <dbReference type="EMBL" id="KAJ4940193.1"/>
    </source>
</evidence>
<gene>
    <name evidence="1" type="ORF">JOQ06_026502</name>
</gene>
<keyword evidence="2" id="KW-1185">Reference proteome</keyword>
<accession>A0AAD6FM40</accession>